<gene>
    <name evidence="1" type="ORF">R3P38DRAFT_3242811</name>
</gene>
<sequence>MSSEVSPRTPPEGLNVAALISAKGAQLRFWIIKTNEASEKKVLTLSGTVDQQRTRLADYYGFDLTVIPRGDAMTAPTVDESIRDRQWAEFSVY</sequence>
<protein>
    <submittedName>
        <fullName evidence="1">Uncharacterized protein</fullName>
    </submittedName>
</protein>
<organism evidence="1 2">
    <name type="scientific">Favolaschia claudopus</name>
    <dbReference type="NCBI Taxonomy" id="2862362"/>
    <lineage>
        <taxon>Eukaryota</taxon>
        <taxon>Fungi</taxon>
        <taxon>Dikarya</taxon>
        <taxon>Basidiomycota</taxon>
        <taxon>Agaricomycotina</taxon>
        <taxon>Agaricomycetes</taxon>
        <taxon>Agaricomycetidae</taxon>
        <taxon>Agaricales</taxon>
        <taxon>Marasmiineae</taxon>
        <taxon>Mycenaceae</taxon>
        <taxon>Favolaschia</taxon>
    </lineage>
</organism>
<accession>A0AAV9Z415</accession>
<comment type="caution">
    <text evidence="1">The sequence shown here is derived from an EMBL/GenBank/DDBJ whole genome shotgun (WGS) entry which is preliminary data.</text>
</comment>
<evidence type="ECO:0000313" key="2">
    <source>
        <dbReference type="Proteomes" id="UP001362999"/>
    </source>
</evidence>
<dbReference type="Proteomes" id="UP001362999">
    <property type="component" value="Unassembled WGS sequence"/>
</dbReference>
<proteinExistence type="predicted"/>
<evidence type="ECO:0000313" key="1">
    <source>
        <dbReference type="EMBL" id="KAK6969692.1"/>
    </source>
</evidence>
<keyword evidence="2" id="KW-1185">Reference proteome</keyword>
<dbReference type="EMBL" id="JAWWNJ010000217">
    <property type="protein sequence ID" value="KAK6969692.1"/>
    <property type="molecule type" value="Genomic_DNA"/>
</dbReference>
<reference evidence="1 2" key="1">
    <citation type="journal article" date="2024" name="J Genomics">
        <title>Draft genome sequencing and assembly of Favolaschia claudopus CIRM-BRFM 2984 isolated from oak limbs.</title>
        <authorList>
            <person name="Navarro D."/>
            <person name="Drula E."/>
            <person name="Chaduli D."/>
            <person name="Cazenave R."/>
            <person name="Ahrendt S."/>
            <person name="Wang J."/>
            <person name="Lipzen A."/>
            <person name="Daum C."/>
            <person name="Barry K."/>
            <person name="Grigoriev I.V."/>
            <person name="Favel A."/>
            <person name="Rosso M.N."/>
            <person name="Martin F."/>
        </authorList>
    </citation>
    <scope>NUCLEOTIDE SEQUENCE [LARGE SCALE GENOMIC DNA]</scope>
    <source>
        <strain evidence="1 2">CIRM-BRFM 2984</strain>
    </source>
</reference>
<dbReference type="AlphaFoldDB" id="A0AAV9Z415"/>
<name>A0AAV9Z415_9AGAR</name>